<feature type="transmembrane region" description="Helical" evidence="1">
    <location>
        <begin position="31"/>
        <end position="48"/>
    </location>
</feature>
<gene>
    <name evidence="2" type="ordered locus">CENSYa_0016</name>
</gene>
<evidence type="ECO:0000313" key="3">
    <source>
        <dbReference type="Proteomes" id="UP000000758"/>
    </source>
</evidence>
<sequence>MASSPLHVYYLYCLHRKATGMANALWMQGRTAYSGYEMLLLMVVNLSCRNRRILQ</sequence>
<evidence type="ECO:0000313" key="2">
    <source>
        <dbReference type="EMBL" id="ABK76667.1"/>
    </source>
</evidence>
<organism evidence="2 3">
    <name type="scientific">Cenarchaeum symbiosum (strain A)</name>
    <dbReference type="NCBI Taxonomy" id="414004"/>
    <lineage>
        <taxon>Archaea</taxon>
        <taxon>Nitrososphaerota</taxon>
        <taxon>Candidatus Cenarchaeales</taxon>
        <taxon>Candidatus Cenarchaeaceae</taxon>
        <taxon>Candidatus Cenarchaeum</taxon>
    </lineage>
</organism>
<dbReference type="EMBL" id="DP000238">
    <property type="protein sequence ID" value="ABK76667.1"/>
    <property type="molecule type" value="Genomic_DNA"/>
</dbReference>
<dbReference type="EnsemblBacteria" id="ABK76667">
    <property type="protein sequence ID" value="ABK76667"/>
    <property type="gene ID" value="CENSYa_0016"/>
</dbReference>
<dbReference type="STRING" id="414004.CENSYa_0016"/>
<accession>A0RTK7</accession>
<reference evidence="2 3" key="1">
    <citation type="journal article" date="2006" name="Proc. Natl. Acad. Sci. U.S.A.">
        <title>Genomic analysis of the uncultivated marine crenarchaeote Cenarchaeum symbiosum.</title>
        <authorList>
            <person name="Hallam S.J."/>
            <person name="Konstantinidis K.T."/>
            <person name="Putnam N."/>
            <person name="Schleper C."/>
            <person name="Watanabe Y."/>
            <person name="Sugahara J."/>
            <person name="Preston C."/>
            <person name="de la Torre J."/>
            <person name="Richardson P.M."/>
            <person name="DeLong E.F."/>
        </authorList>
    </citation>
    <scope>NUCLEOTIDE SEQUENCE [LARGE SCALE GENOMIC DNA]</scope>
    <source>
        <strain evidence="3">A</strain>
    </source>
</reference>
<dbReference type="KEGG" id="csy:CENSYa_0016"/>
<keyword evidence="1" id="KW-0472">Membrane</keyword>
<protein>
    <submittedName>
        <fullName evidence="2">Uncharacterized protein</fullName>
    </submittedName>
</protein>
<proteinExistence type="predicted"/>
<keyword evidence="1" id="KW-0812">Transmembrane</keyword>
<dbReference type="AlphaFoldDB" id="A0RTK7"/>
<name>A0RTK7_CENSY</name>
<dbReference type="HOGENOM" id="CLU_3020797_0_0_2"/>
<dbReference type="Proteomes" id="UP000000758">
    <property type="component" value="Chromosome"/>
</dbReference>
<keyword evidence="3" id="KW-1185">Reference proteome</keyword>
<evidence type="ECO:0000256" key="1">
    <source>
        <dbReference type="SAM" id="Phobius"/>
    </source>
</evidence>
<keyword evidence="1" id="KW-1133">Transmembrane helix</keyword>